<organism evidence="2 3">
    <name type="scientific">Pseudooceanicola nitratireducens</name>
    <dbReference type="NCBI Taxonomy" id="517719"/>
    <lineage>
        <taxon>Bacteria</taxon>
        <taxon>Pseudomonadati</taxon>
        <taxon>Pseudomonadota</taxon>
        <taxon>Alphaproteobacteria</taxon>
        <taxon>Rhodobacterales</taxon>
        <taxon>Paracoccaceae</taxon>
        <taxon>Pseudooceanicola</taxon>
    </lineage>
</organism>
<gene>
    <name evidence="2" type="ORF">SAMN05421762_2121</name>
</gene>
<proteinExistence type="predicted"/>
<protein>
    <submittedName>
        <fullName evidence="2">Uncharacterized protein</fullName>
    </submittedName>
</protein>
<dbReference type="AlphaFoldDB" id="A0A1I1LUB2"/>
<dbReference type="EMBL" id="FOLX01000001">
    <property type="protein sequence ID" value="SFC76516.1"/>
    <property type="molecule type" value="Genomic_DNA"/>
</dbReference>
<reference evidence="2 3" key="1">
    <citation type="submission" date="2016-10" db="EMBL/GenBank/DDBJ databases">
        <authorList>
            <person name="de Groot N.N."/>
        </authorList>
    </citation>
    <scope>NUCLEOTIDE SEQUENCE [LARGE SCALE GENOMIC DNA]</scope>
    <source>
        <strain evidence="2 3">DSM 29619</strain>
    </source>
</reference>
<dbReference type="STRING" id="517719.SAMN05421762_2121"/>
<name>A0A1I1LUB2_9RHOB</name>
<accession>A0A1I1LUB2</accession>
<evidence type="ECO:0000256" key="1">
    <source>
        <dbReference type="SAM" id="MobiDB-lite"/>
    </source>
</evidence>
<dbReference type="OrthoDB" id="570299at2"/>
<feature type="compositionally biased region" description="Basic residues" evidence="1">
    <location>
        <begin position="506"/>
        <end position="523"/>
    </location>
</feature>
<dbReference type="RefSeq" id="WP_139199573.1">
    <property type="nucleotide sequence ID" value="NZ_FNZG01000004.1"/>
</dbReference>
<sequence>MNNRPSGIDDRPEQLREPIIKADGVTESERYLAKLGEKSFLNLWSYPSPFRDQKLKGKGDGKELCDLLVVCDRHVIIFSEKTIEWPNAALDVAWSRWARRALESSAKQVKGAERWIAEFPDRVFLDRECTIPFPIDFPPIDARVVHRVLVARGASQACREYFGEGSGSLLIRPDIRDDHHWSNRVETKPFAVGDLDPSGSFVHVFDEIALDIVLSELDTIRDFTDYLEKRQAFIRSGDLLEAHGEENLLAFYAVKINADGDHDFVYDKKDTPVSIDRQHYKELIRDPRYVAKKREDEVSYLWDKLIEVFTNRMLDGTSIVLDGYEFELRKNELGVRYMALQSRFARRSHGQAVVGALEKGKNADRFFRTMLSPDGSKENDTAFFIQTFKYLDWMEDKGGYEQYRRKRTEGALIYAQGLLERYPHLERVVGISREPPAQGRGVSEDLIYAEQAEWTDEERQSITEACEAIGVLQGELRERAWGGQEFPDVESIIIERPATRPEPRGLNRRQRRAMRSKAKRKGK</sequence>
<keyword evidence="3" id="KW-1185">Reference proteome</keyword>
<dbReference type="Proteomes" id="UP000231644">
    <property type="component" value="Unassembled WGS sequence"/>
</dbReference>
<feature type="region of interest" description="Disordered" evidence="1">
    <location>
        <begin position="494"/>
        <end position="523"/>
    </location>
</feature>
<evidence type="ECO:0000313" key="2">
    <source>
        <dbReference type="EMBL" id="SFC76516.1"/>
    </source>
</evidence>
<evidence type="ECO:0000313" key="3">
    <source>
        <dbReference type="Proteomes" id="UP000231644"/>
    </source>
</evidence>